<accession>F2JIK3</accession>
<dbReference type="STRING" id="642492.Clole_3793"/>
<dbReference type="CDD" id="cd02440">
    <property type="entry name" value="AdoMet_MTases"/>
    <property type="match status" value="1"/>
</dbReference>
<sequence>MSDNQPQGNYYNKYESKNIIEKRLMQGFFNSIDRCLDQIKFQRVLEAGCGEGHVTDYIKRRYKCTIEGFDIGEEAINKAKRYFVDIPFYIHSIYELPYEEEFDLVVCCEVIEHLEQYEKALEELFRISKKYVLVSVPREPLWRFLNLCRLKYVKDLGNTPGHINHWGHKEFKRLLSKYGNIIDTQSPLPWQVILLEKR</sequence>
<protein>
    <submittedName>
        <fullName evidence="1">Methyltransferase type 11</fullName>
    </submittedName>
</protein>
<dbReference type="InterPro" id="IPR029063">
    <property type="entry name" value="SAM-dependent_MTases_sf"/>
</dbReference>
<dbReference type="PANTHER" id="PTHR43861">
    <property type="entry name" value="TRANS-ACONITATE 2-METHYLTRANSFERASE-RELATED"/>
    <property type="match status" value="1"/>
</dbReference>
<keyword evidence="2" id="KW-1185">Reference proteome</keyword>
<keyword evidence="1" id="KW-0808">Transferase</keyword>
<reference evidence="1 2" key="1">
    <citation type="journal article" date="2011" name="J. Bacteriol.">
        <title>Complete genome sequence of the cellulose-degrading bacterium Cellulosilyticum lentocellum.</title>
        <authorList>
            <consortium name="US DOE Joint Genome Institute"/>
            <person name="Miller D.A."/>
            <person name="Suen G."/>
            <person name="Bruce D."/>
            <person name="Copeland A."/>
            <person name="Cheng J.F."/>
            <person name="Detter C."/>
            <person name="Goodwin L.A."/>
            <person name="Han C.S."/>
            <person name="Hauser L.J."/>
            <person name="Land M.L."/>
            <person name="Lapidus A."/>
            <person name="Lucas S."/>
            <person name="Meincke L."/>
            <person name="Pitluck S."/>
            <person name="Tapia R."/>
            <person name="Teshima H."/>
            <person name="Woyke T."/>
            <person name="Fox B.G."/>
            <person name="Angert E.R."/>
            <person name="Currie C.R."/>
        </authorList>
    </citation>
    <scope>NUCLEOTIDE SEQUENCE [LARGE SCALE GENOMIC DNA]</scope>
    <source>
        <strain evidence="2">ATCC 49066 / DSM 5427 / NCIMB 11756 / RHM5</strain>
    </source>
</reference>
<proteinExistence type="predicted"/>
<evidence type="ECO:0000313" key="1">
    <source>
        <dbReference type="EMBL" id="ADZ85473.1"/>
    </source>
</evidence>
<dbReference type="Pfam" id="PF13489">
    <property type="entry name" value="Methyltransf_23"/>
    <property type="match status" value="1"/>
</dbReference>
<name>F2JIK3_CELLD</name>
<dbReference type="eggNOG" id="COG2227">
    <property type="taxonomic scope" value="Bacteria"/>
</dbReference>
<dbReference type="SUPFAM" id="SSF53335">
    <property type="entry name" value="S-adenosyl-L-methionine-dependent methyltransferases"/>
    <property type="match status" value="1"/>
</dbReference>
<dbReference type="Gene3D" id="3.40.50.150">
    <property type="entry name" value="Vaccinia Virus protein VP39"/>
    <property type="match status" value="1"/>
</dbReference>
<dbReference type="GO" id="GO:0032259">
    <property type="term" value="P:methylation"/>
    <property type="evidence" value="ECO:0007669"/>
    <property type="project" value="UniProtKB-KW"/>
</dbReference>
<dbReference type="EMBL" id="CP002582">
    <property type="protein sequence ID" value="ADZ85473.1"/>
    <property type="molecule type" value="Genomic_DNA"/>
</dbReference>
<organism evidence="1 2">
    <name type="scientific">Cellulosilyticum lentocellum (strain ATCC 49066 / DSM 5427 / NCIMB 11756 / RHM5)</name>
    <name type="common">Clostridium lentocellum</name>
    <dbReference type="NCBI Taxonomy" id="642492"/>
    <lineage>
        <taxon>Bacteria</taxon>
        <taxon>Bacillati</taxon>
        <taxon>Bacillota</taxon>
        <taxon>Clostridia</taxon>
        <taxon>Lachnospirales</taxon>
        <taxon>Cellulosilyticaceae</taxon>
        <taxon>Cellulosilyticum</taxon>
    </lineage>
</organism>
<gene>
    <name evidence="1" type="ordered locus">Clole_3793</name>
</gene>
<dbReference type="Proteomes" id="UP000008467">
    <property type="component" value="Chromosome"/>
</dbReference>
<dbReference type="KEGG" id="cle:Clole_3793"/>
<dbReference type="AlphaFoldDB" id="F2JIK3"/>
<dbReference type="GO" id="GO:0008168">
    <property type="term" value="F:methyltransferase activity"/>
    <property type="evidence" value="ECO:0007669"/>
    <property type="project" value="UniProtKB-KW"/>
</dbReference>
<dbReference type="RefSeq" id="WP_013658747.1">
    <property type="nucleotide sequence ID" value="NC_015275.1"/>
</dbReference>
<keyword evidence="1" id="KW-0489">Methyltransferase</keyword>
<dbReference type="HOGENOM" id="CLU_1393591_0_0_9"/>
<evidence type="ECO:0000313" key="2">
    <source>
        <dbReference type="Proteomes" id="UP000008467"/>
    </source>
</evidence>